<dbReference type="Proteomes" id="UP000000322">
    <property type="component" value="Chromosome"/>
</dbReference>
<dbReference type="InterPro" id="IPR003682">
    <property type="entry name" value="rRNA_ssu_MeTfrase_G"/>
</dbReference>
<dbReference type="eggNOG" id="COG0357">
    <property type="taxonomic scope" value="Bacteria"/>
</dbReference>
<dbReference type="STRING" id="446469.Sked_38010"/>
<evidence type="ECO:0000313" key="7">
    <source>
        <dbReference type="EMBL" id="ACZ23684.1"/>
    </source>
</evidence>
<dbReference type="InterPro" id="IPR029063">
    <property type="entry name" value="SAM-dependent_MTases_sf"/>
</dbReference>
<accession>D1BGU6</accession>
<dbReference type="PANTHER" id="PTHR31760">
    <property type="entry name" value="S-ADENOSYL-L-METHIONINE-DEPENDENT METHYLTRANSFERASES SUPERFAMILY PROTEIN"/>
    <property type="match status" value="1"/>
</dbReference>
<dbReference type="PANTHER" id="PTHR31760:SF0">
    <property type="entry name" value="S-ADENOSYL-L-METHIONINE-DEPENDENT METHYLTRANSFERASES SUPERFAMILY PROTEIN"/>
    <property type="match status" value="1"/>
</dbReference>
<organism evidence="7 8">
    <name type="scientific">Sanguibacter keddieii (strain ATCC 51767 / DSM 10542 / NCFB 3025 / ST-74)</name>
    <dbReference type="NCBI Taxonomy" id="446469"/>
    <lineage>
        <taxon>Bacteria</taxon>
        <taxon>Bacillati</taxon>
        <taxon>Actinomycetota</taxon>
        <taxon>Actinomycetes</taxon>
        <taxon>Micrococcales</taxon>
        <taxon>Sanguibacteraceae</taxon>
        <taxon>Sanguibacter</taxon>
    </lineage>
</organism>
<comment type="similarity">
    <text evidence="6">Belongs to the methyltransferase superfamily. RNA methyltransferase RsmG family.</text>
</comment>
<dbReference type="Gene3D" id="3.40.50.150">
    <property type="entry name" value="Vaccinia Virus protein VP39"/>
    <property type="match status" value="1"/>
</dbReference>
<dbReference type="RefSeq" id="WP_012868752.1">
    <property type="nucleotide sequence ID" value="NC_013521.1"/>
</dbReference>
<dbReference type="GO" id="GO:0005829">
    <property type="term" value="C:cytosol"/>
    <property type="evidence" value="ECO:0007669"/>
    <property type="project" value="TreeGrafter"/>
</dbReference>
<dbReference type="NCBIfam" id="TIGR00138">
    <property type="entry name" value="rsmG_gidB"/>
    <property type="match status" value="1"/>
</dbReference>
<keyword evidence="8" id="KW-1185">Reference proteome</keyword>
<dbReference type="EMBL" id="CP001819">
    <property type="protein sequence ID" value="ACZ23684.1"/>
    <property type="molecule type" value="Genomic_DNA"/>
</dbReference>
<dbReference type="AlphaFoldDB" id="D1BGU6"/>
<evidence type="ECO:0000256" key="6">
    <source>
        <dbReference type="HAMAP-Rule" id="MF_00074"/>
    </source>
</evidence>
<feature type="binding site" evidence="6">
    <location>
        <begin position="122"/>
        <end position="123"/>
    </location>
    <ligand>
        <name>S-adenosyl-L-methionine</name>
        <dbReference type="ChEBI" id="CHEBI:59789"/>
    </ligand>
</feature>
<keyword evidence="5 6" id="KW-0949">S-adenosyl-L-methionine</keyword>
<dbReference type="Pfam" id="PF02527">
    <property type="entry name" value="GidB"/>
    <property type="match status" value="1"/>
</dbReference>
<gene>
    <name evidence="6" type="primary">rsmG</name>
    <name evidence="7" type="ordered locus">Sked_38010</name>
</gene>
<dbReference type="PIRSF" id="PIRSF003078">
    <property type="entry name" value="GidB"/>
    <property type="match status" value="1"/>
</dbReference>
<dbReference type="HOGENOM" id="CLU_065341_5_0_11"/>
<evidence type="ECO:0000256" key="4">
    <source>
        <dbReference type="ARBA" id="ARBA00022679"/>
    </source>
</evidence>
<comment type="caution">
    <text evidence="6">Lacks conserved residue(s) required for the propagation of feature annotation.</text>
</comment>
<feature type="binding site" evidence="6">
    <location>
        <position position="137"/>
    </location>
    <ligand>
        <name>S-adenosyl-L-methionine</name>
        <dbReference type="ChEBI" id="CHEBI:59789"/>
    </ligand>
</feature>
<evidence type="ECO:0000256" key="2">
    <source>
        <dbReference type="ARBA" id="ARBA00022552"/>
    </source>
</evidence>
<feature type="binding site" evidence="6">
    <location>
        <position position="71"/>
    </location>
    <ligand>
        <name>S-adenosyl-L-methionine</name>
        <dbReference type="ChEBI" id="CHEBI:59789"/>
    </ligand>
</feature>
<dbReference type="EC" id="2.1.1.-" evidence="6"/>
<dbReference type="GO" id="GO:0070043">
    <property type="term" value="F:rRNA (guanine-N7-)-methyltransferase activity"/>
    <property type="evidence" value="ECO:0007669"/>
    <property type="project" value="UniProtKB-UniRule"/>
</dbReference>
<sequence length="210" mass="23215">MDENYERSTLSDYFGEAFPAVERFAHELTVQGELRGLIGPRELGRIWDRHILNSAAVVQYLPEQGTVVDIGSGAGLPGLVIAAMRPQAEVILVEPMERRCVWLAEMTDAMGLTNVEVKRGRAEEFHDAFEADVVTSRAVAALDKLARWSLPLLRPGGQLVILKGRNVAGEIEPAQKVLRKFRMSAPEILEARTIEGAEPTTVLRTTRGKK</sequence>
<dbReference type="OrthoDB" id="9808773at2"/>
<dbReference type="CDD" id="cd02440">
    <property type="entry name" value="AdoMet_MTases"/>
    <property type="match status" value="1"/>
</dbReference>
<evidence type="ECO:0000256" key="1">
    <source>
        <dbReference type="ARBA" id="ARBA00022490"/>
    </source>
</evidence>
<keyword evidence="3 6" id="KW-0489">Methyltransferase</keyword>
<name>D1BGU6_SANKS</name>
<dbReference type="HAMAP" id="MF_00074">
    <property type="entry name" value="16SrRNA_methyltr_G"/>
    <property type="match status" value="1"/>
</dbReference>
<keyword evidence="2 6" id="KW-0698">rRNA processing</keyword>
<evidence type="ECO:0000256" key="3">
    <source>
        <dbReference type="ARBA" id="ARBA00022603"/>
    </source>
</evidence>
<dbReference type="KEGG" id="ske:Sked_38010"/>
<evidence type="ECO:0000256" key="5">
    <source>
        <dbReference type="ARBA" id="ARBA00022691"/>
    </source>
</evidence>
<protein>
    <recommendedName>
        <fullName evidence="6">Ribosomal RNA small subunit methyltransferase G</fullName>
        <ecNumber evidence="6">2.1.1.-</ecNumber>
    </recommendedName>
    <alternativeName>
        <fullName evidence="6">16S rRNA 7-methylguanosine methyltransferase</fullName>
        <shortName evidence="6">16S rRNA m7G methyltransferase</shortName>
    </alternativeName>
</protein>
<keyword evidence="1 6" id="KW-0963">Cytoplasm</keyword>
<reference evidence="7 8" key="1">
    <citation type="journal article" date="2009" name="Stand. Genomic Sci.">
        <title>Complete genome sequence of Sanguibacter keddieii type strain (ST-74).</title>
        <authorList>
            <person name="Ivanova N."/>
            <person name="Sikorski J."/>
            <person name="Sims D."/>
            <person name="Brettin T."/>
            <person name="Detter J.C."/>
            <person name="Han C."/>
            <person name="Lapidus A."/>
            <person name="Copeland A."/>
            <person name="Glavina Del Rio T."/>
            <person name="Nolan M."/>
            <person name="Chen F."/>
            <person name="Lucas S."/>
            <person name="Tice H."/>
            <person name="Cheng J.F."/>
            <person name="Bruce D."/>
            <person name="Goodwin L."/>
            <person name="Pitluck S."/>
            <person name="Pati A."/>
            <person name="Mavromatis K."/>
            <person name="Chen A."/>
            <person name="Palaniappan K."/>
            <person name="D'haeseleer P."/>
            <person name="Chain P."/>
            <person name="Bristow J."/>
            <person name="Eisen J.A."/>
            <person name="Markowitz V."/>
            <person name="Hugenholtz P."/>
            <person name="Goker M."/>
            <person name="Pukall R."/>
            <person name="Klenk H.P."/>
            <person name="Kyrpides N.C."/>
        </authorList>
    </citation>
    <scope>NUCLEOTIDE SEQUENCE [LARGE SCALE GENOMIC DNA]</scope>
    <source>
        <strain evidence="8">ATCC 51767 / DSM 10542 / NCFB 3025 / ST-74</strain>
    </source>
</reference>
<proteinExistence type="inferred from homology"/>
<feature type="binding site" evidence="6">
    <location>
        <position position="76"/>
    </location>
    <ligand>
        <name>S-adenosyl-L-methionine</name>
        <dbReference type="ChEBI" id="CHEBI:59789"/>
    </ligand>
</feature>
<comment type="function">
    <text evidence="6">Specifically methylates the N7 position of a guanine in 16S rRNA.</text>
</comment>
<comment type="subcellular location">
    <subcellularLocation>
        <location evidence="6">Cytoplasm</location>
    </subcellularLocation>
</comment>
<keyword evidence="4 6" id="KW-0808">Transferase</keyword>
<evidence type="ECO:0000313" key="8">
    <source>
        <dbReference type="Proteomes" id="UP000000322"/>
    </source>
</evidence>
<dbReference type="SUPFAM" id="SSF53335">
    <property type="entry name" value="S-adenosyl-L-methionine-dependent methyltransferases"/>
    <property type="match status" value="1"/>
</dbReference>